<accession>A0A162P612</accession>
<proteinExistence type="predicted"/>
<protein>
    <submittedName>
        <fullName evidence="1">Uncharacterized protein</fullName>
    </submittedName>
</protein>
<evidence type="ECO:0000313" key="2">
    <source>
        <dbReference type="Proteomes" id="UP000076858"/>
    </source>
</evidence>
<sequence length="137" mass="15797">MGHERTVREKRKGVVSTKNRLTCVPLNGRYDKKRKTQEKRHVSRYDLAAGFSYSASRLAIGLANLFIIKNPDYSRNVSYLSLLPLSHRFGESNVRNIVGFSFQHLIIWRGLENLKSICVAVDEFIASFRRKSYPTAY</sequence>
<organism evidence="1 2">
    <name type="scientific">Daphnia magna</name>
    <dbReference type="NCBI Taxonomy" id="35525"/>
    <lineage>
        <taxon>Eukaryota</taxon>
        <taxon>Metazoa</taxon>
        <taxon>Ecdysozoa</taxon>
        <taxon>Arthropoda</taxon>
        <taxon>Crustacea</taxon>
        <taxon>Branchiopoda</taxon>
        <taxon>Diplostraca</taxon>
        <taxon>Cladocera</taxon>
        <taxon>Anomopoda</taxon>
        <taxon>Daphniidae</taxon>
        <taxon>Daphnia</taxon>
    </lineage>
</organism>
<reference evidence="1 2" key="1">
    <citation type="submission" date="2016-03" db="EMBL/GenBank/DDBJ databases">
        <title>EvidentialGene: Evidence-directed Construction of Genes on Genomes.</title>
        <authorList>
            <person name="Gilbert D.G."/>
            <person name="Choi J.-H."/>
            <person name="Mockaitis K."/>
            <person name="Colbourne J."/>
            <person name="Pfrender M."/>
        </authorList>
    </citation>
    <scope>NUCLEOTIDE SEQUENCE [LARGE SCALE GENOMIC DNA]</scope>
    <source>
        <strain evidence="1 2">Xinb3</strain>
        <tissue evidence="1">Complete organism</tissue>
    </source>
</reference>
<name>A0A162P612_9CRUS</name>
<dbReference type="EMBL" id="LRGB01000512">
    <property type="protein sequence ID" value="KZS18553.1"/>
    <property type="molecule type" value="Genomic_DNA"/>
</dbReference>
<keyword evidence="2" id="KW-1185">Reference proteome</keyword>
<evidence type="ECO:0000313" key="1">
    <source>
        <dbReference type="EMBL" id="KZS18553.1"/>
    </source>
</evidence>
<dbReference type="AlphaFoldDB" id="A0A162P612"/>
<comment type="caution">
    <text evidence="1">The sequence shown here is derived from an EMBL/GenBank/DDBJ whole genome shotgun (WGS) entry which is preliminary data.</text>
</comment>
<dbReference type="Proteomes" id="UP000076858">
    <property type="component" value="Unassembled WGS sequence"/>
</dbReference>
<gene>
    <name evidence="1" type="ORF">APZ42_015105</name>
</gene>